<sequence>MDSRDVVSAAAPLRYHRNGSMVTDTRALNEDENCYYSGRVRDIDGSSAAVSTCDGISGYLFDGRRTLFVSPAGADGRHYLYREEELTQNRTCGAPEQPAGAAPHHALRVRRSVSAPRGPYNADRRSRYVELVLVVDQEVFHEYGDDLKATVRRTKQIANIVNSVSTAAAACVAGRPGSAE</sequence>
<reference evidence="4 5" key="1">
    <citation type="submission" date="2019-07" db="EMBL/GenBank/DDBJ databases">
        <title>Draft genome assembly of a fouling barnacle, Amphibalanus amphitrite (Darwin, 1854): The first reference genome for Thecostraca.</title>
        <authorList>
            <person name="Kim W."/>
        </authorList>
    </citation>
    <scope>NUCLEOTIDE SEQUENCE [LARGE SCALE GENOMIC DNA]</scope>
    <source>
        <strain evidence="4">SNU_AA5</strain>
        <tissue evidence="4">Soma without cirri and trophi</tissue>
    </source>
</reference>
<name>A0A6A4WQF9_AMPAM</name>
<dbReference type="Proteomes" id="UP000440578">
    <property type="component" value="Unassembled WGS sequence"/>
</dbReference>
<accession>A0A6A4WQF9</accession>
<keyword evidence="5" id="KW-1185">Reference proteome</keyword>
<dbReference type="PANTHER" id="PTHR11905:SF159">
    <property type="entry name" value="ADAM METALLOPROTEASE"/>
    <property type="match status" value="1"/>
</dbReference>
<organism evidence="4 5">
    <name type="scientific">Amphibalanus amphitrite</name>
    <name type="common">Striped barnacle</name>
    <name type="synonym">Balanus amphitrite</name>
    <dbReference type="NCBI Taxonomy" id="1232801"/>
    <lineage>
        <taxon>Eukaryota</taxon>
        <taxon>Metazoa</taxon>
        <taxon>Ecdysozoa</taxon>
        <taxon>Arthropoda</taxon>
        <taxon>Crustacea</taxon>
        <taxon>Multicrustacea</taxon>
        <taxon>Cirripedia</taxon>
        <taxon>Thoracica</taxon>
        <taxon>Thoracicalcarea</taxon>
        <taxon>Balanomorpha</taxon>
        <taxon>Balanoidea</taxon>
        <taxon>Balanidae</taxon>
        <taxon>Amphibalaninae</taxon>
        <taxon>Amphibalanus</taxon>
    </lineage>
</organism>
<keyword evidence="1" id="KW-0645">Protease</keyword>
<proteinExistence type="predicted"/>
<comment type="caution">
    <text evidence="2">Lacks conserved residue(s) required for the propagation of feature annotation.</text>
</comment>
<keyword evidence="1" id="KW-0378">Hydrolase</keyword>
<evidence type="ECO:0000313" key="4">
    <source>
        <dbReference type="EMBL" id="KAF0305994.1"/>
    </source>
</evidence>
<evidence type="ECO:0000313" key="5">
    <source>
        <dbReference type="Proteomes" id="UP000440578"/>
    </source>
</evidence>
<dbReference type="PROSITE" id="PS50215">
    <property type="entry name" value="ADAM_MEPRO"/>
    <property type="match status" value="1"/>
</dbReference>
<evidence type="ECO:0000256" key="1">
    <source>
        <dbReference type="ARBA" id="ARBA00023049"/>
    </source>
</evidence>
<comment type="caution">
    <text evidence="4">The sequence shown here is derived from an EMBL/GenBank/DDBJ whole genome shotgun (WGS) entry which is preliminary data.</text>
</comment>
<dbReference type="InterPro" id="IPR001590">
    <property type="entry name" value="Peptidase_M12B"/>
</dbReference>
<protein>
    <submittedName>
        <fullName evidence="4">Disintegrin and metalloproteinase domain-containing protein 8</fullName>
    </submittedName>
</protein>
<dbReference type="SUPFAM" id="SSF55486">
    <property type="entry name" value="Metalloproteases ('zincins'), catalytic domain"/>
    <property type="match status" value="1"/>
</dbReference>
<feature type="domain" description="Peptidase M12B" evidence="3">
    <location>
        <begin position="127"/>
        <end position="164"/>
    </location>
</feature>
<gene>
    <name evidence="4" type="primary">Adam8</name>
    <name evidence="4" type="ORF">FJT64_022440</name>
</gene>
<evidence type="ECO:0000259" key="3">
    <source>
        <dbReference type="PROSITE" id="PS50215"/>
    </source>
</evidence>
<evidence type="ECO:0000256" key="2">
    <source>
        <dbReference type="PROSITE-ProRule" id="PRU00276"/>
    </source>
</evidence>
<dbReference type="AlphaFoldDB" id="A0A6A4WQF9"/>
<keyword evidence="4" id="KW-0401">Integrin</keyword>
<dbReference type="PANTHER" id="PTHR11905">
    <property type="entry name" value="ADAM A DISINTEGRIN AND METALLOPROTEASE DOMAIN"/>
    <property type="match status" value="1"/>
</dbReference>
<dbReference type="GO" id="GO:0004222">
    <property type="term" value="F:metalloendopeptidase activity"/>
    <property type="evidence" value="ECO:0007669"/>
    <property type="project" value="InterPro"/>
</dbReference>
<keyword evidence="1" id="KW-0482">Metalloprotease</keyword>
<dbReference type="Pfam" id="PF01421">
    <property type="entry name" value="Reprolysin"/>
    <property type="match status" value="1"/>
</dbReference>
<dbReference type="GO" id="GO:0007229">
    <property type="term" value="P:integrin-mediated signaling pathway"/>
    <property type="evidence" value="ECO:0007669"/>
    <property type="project" value="UniProtKB-KW"/>
</dbReference>
<dbReference type="OrthoDB" id="5951731at2759"/>
<dbReference type="GO" id="GO:0006509">
    <property type="term" value="P:membrane protein ectodomain proteolysis"/>
    <property type="evidence" value="ECO:0007669"/>
    <property type="project" value="TreeGrafter"/>
</dbReference>
<dbReference type="EMBL" id="VIIS01000700">
    <property type="protein sequence ID" value="KAF0305994.1"/>
    <property type="molecule type" value="Genomic_DNA"/>
</dbReference>